<evidence type="ECO:0000313" key="1">
    <source>
        <dbReference type="EMBL" id="GIZ02831.1"/>
    </source>
</evidence>
<protein>
    <submittedName>
        <fullName evidence="1">Uncharacterized protein</fullName>
    </submittedName>
</protein>
<name>A0AAV4Y8S9_CAEEX</name>
<sequence length="80" mass="9296">MAWELLRTKNQITCLVEGGKCHVIGTDWMVMRAIRGTGTNERFFSAFRFRSVTTPGILFYGPKFAFHWCSEVLFSEIMNR</sequence>
<gene>
    <name evidence="1" type="ORF">CEXT_735361</name>
</gene>
<dbReference type="AlphaFoldDB" id="A0AAV4Y8S9"/>
<organism evidence="1 2">
    <name type="scientific">Caerostris extrusa</name>
    <name type="common">Bark spider</name>
    <name type="synonym">Caerostris bankana</name>
    <dbReference type="NCBI Taxonomy" id="172846"/>
    <lineage>
        <taxon>Eukaryota</taxon>
        <taxon>Metazoa</taxon>
        <taxon>Ecdysozoa</taxon>
        <taxon>Arthropoda</taxon>
        <taxon>Chelicerata</taxon>
        <taxon>Arachnida</taxon>
        <taxon>Araneae</taxon>
        <taxon>Araneomorphae</taxon>
        <taxon>Entelegynae</taxon>
        <taxon>Araneoidea</taxon>
        <taxon>Araneidae</taxon>
        <taxon>Caerostris</taxon>
    </lineage>
</organism>
<comment type="caution">
    <text evidence="1">The sequence shown here is derived from an EMBL/GenBank/DDBJ whole genome shotgun (WGS) entry which is preliminary data.</text>
</comment>
<keyword evidence="2" id="KW-1185">Reference proteome</keyword>
<reference evidence="1 2" key="1">
    <citation type="submission" date="2021-06" db="EMBL/GenBank/DDBJ databases">
        <title>Caerostris extrusa draft genome.</title>
        <authorList>
            <person name="Kono N."/>
            <person name="Arakawa K."/>
        </authorList>
    </citation>
    <scope>NUCLEOTIDE SEQUENCE [LARGE SCALE GENOMIC DNA]</scope>
</reference>
<proteinExistence type="predicted"/>
<dbReference type="EMBL" id="BPLR01001511">
    <property type="protein sequence ID" value="GIZ02831.1"/>
    <property type="molecule type" value="Genomic_DNA"/>
</dbReference>
<evidence type="ECO:0000313" key="2">
    <source>
        <dbReference type="Proteomes" id="UP001054945"/>
    </source>
</evidence>
<dbReference type="Proteomes" id="UP001054945">
    <property type="component" value="Unassembled WGS sequence"/>
</dbReference>
<accession>A0AAV4Y8S9</accession>